<evidence type="ECO:0000313" key="2">
    <source>
        <dbReference type="EMBL" id="PXF45289.1"/>
    </source>
</evidence>
<feature type="region of interest" description="Disordered" evidence="1">
    <location>
        <begin position="123"/>
        <end position="151"/>
    </location>
</feature>
<dbReference type="OrthoDB" id="10648346at2759"/>
<dbReference type="AlphaFoldDB" id="A0A2V3IT62"/>
<organism evidence="2 3">
    <name type="scientific">Gracilariopsis chorda</name>
    <dbReference type="NCBI Taxonomy" id="448386"/>
    <lineage>
        <taxon>Eukaryota</taxon>
        <taxon>Rhodophyta</taxon>
        <taxon>Florideophyceae</taxon>
        <taxon>Rhodymeniophycidae</taxon>
        <taxon>Gracilariales</taxon>
        <taxon>Gracilariaceae</taxon>
        <taxon>Gracilariopsis</taxon>
    </lineage>
</organism>
<sequence length="515" mass="59493">MKGWMGGKRRRVVVQRRDPVARQRQYFARMREIAQQSHHPAERSAHVNATMLNAPRHRPALRPAQRSRPPENPRNLQRSQASKWQQDISRDFLMLADPSDLESLVPEFRNARKRNRDIEDRVNRHRKRLATTREGREDDLVRADQSQPSFPSHTIRIFDADEEKTPHFRRRVLPNNFLNSQVTNKQSAPIRSRGNSPRPRQLKNLPSSSRKRKANDLDFVPSLPANFHERNIRHDSLGVSKASPKMSDLHPGSALPSNAIDFFAHRRADGENRRPLVQASPRRMRPHARSSDIPLHYMERRIPETPEFVAGTVVRESHQSHTPRHREEFSTQLDHMLGMSLGTRFPAVEAGSDSSSLLSRRQFEQEHKTFRSLLADEEIKPDDFSAEVQQIEMKILGEPDNDIRTFRVRNRRTAKRVLGSEREIEYGIRKGRGRNQFGPKSLNKDDPTVYELGVGVASGEKCSDGRNVCDTENTDIDMEDTERESYDAKDVEIELITTERNPIQHAREQTTSSMR</sequence>
<feature type="compositionally biased region" description="Polar residues" evidence="1">
    <location>
        <begin position="176"/>
        <end position="195"/>
    </location>
</feature>
<name>A0A2V3IT62_9FLOR</name>
<keyword evidence="3" id="KW-1185">Reference proteome</keyword>
<feature type="compositionally biased region" description="Basic and acidic residues" evidence="1">
    <location>
        <begin position="131"/>
        <end position="142"/>
    </location>
</feature>
<reference evidence="2 3" key="1">
    <citation type="journal article" date="2018" name="Mol. Biol. Evol.">
        <title>Analysis of the draft genome of the red seaweed Gracilariopsis chorda provides insights into genome size evolution in Rhodophyta.</title>
        <authorList>
            <person name="Lee J."/>
            <person name="Yang E.C."/>
            <person name="Graf L."/>
            <person name="Yang J.H."/>
            <person name="Qiu H."/>
            <person name="Zel Zion U."/>
            <person name="Chan C.X."/>
            <person name="Stephens T.G."/>
            <person name="Weber A.P.M."/>
            <person name="Boo G.H."/>
            <person name="Boo S.M."/>
            <person name="Kim K.M."/>
            <person name="Shin Y."/>
            <person name="Jung M."/>
            <person name="Lee S.J."/>
            <person name="Yim H.S."/>
            <person name="Lee J.H."/>
            <person name="Bhattacharya D."/>
            <person name="Yoon H.S."/>
        </authorList>
    </citation>
    <scope>NUCLEOTIDE SEQUENCE [LARGE SCALE GENOMIC DNA]</scope>
    <source>
        <strain evidence="2 3">SKKU-2015</strain>
        <tissue evidence="2">Whole body</tissue>
    </source>
</reference>
<comment type="caution">
    <text evidence="2">The sequence shown here is derived from an EMBL/GenBank/DDBJ whole genome shotgun (WGS) entry which is preliminary data.</text>
</comment>
<proteinExistence type="predicted"/>
<accession>A0A2V3IT62</accession>
<protein>
    <submittedName>
        <fullName evidence="2">Uncharacterized protein</fullName>
    </submittedName>
</protein>
<feature type="region of interest" description="Disordered" evidence="1">
    <location>
        <begin position="34"/>
        <end position="83"/>
    </location>
</feature>
<feature type="compositionally biased region" description="Polar residues" evidence="1">
    <location>
        <begin position="74"/>
        <end position="83"/>
    </location>
</feature>
<evidence type="ECO:0000313" key="3">
    <source>
        <dbReference type="Proteomes" id="UP000247409"/>
    </source>
</evidence>
<dbReference type="EMBL" id="NBIV01000064">
    <property type="protein sequence ID" value="PXF45289.1"/>
    <property type="molecule type" value="Genomic_DNA"/>
</dbReference>
<evidence type="ECO:0000256" key="1">
    <source>
        <dbReference type="SAM" id="MobiDB-lite"/>
    </source>
</evidence>
<dbReference type="Proteomes" id="UP000247409">
    <property type="component" value="Unassembled WGS sequence"/>
</dbReference>
<gene>
    <name evidence="2" type="ORF">BWQ96_04930</name>
</gene>
<feature type="region of interest" description="Disordered" evidence="1">
    <location>
        <begin position="174"/>
        <end position="216"/>
    </location>
</feature>